<keyword evidence="4 9" id="KW-0812">Transmembrane</keyword>
<keyword evidence="7 9" id="KW-0472">Membrane</keyword>
<feature type="transmembrane region" description="Helical" evidence="9">
    <location>
        <begin position="6"/>
        <end position="32"/>
    </location>
</feature>
<reference evidence="11" key="1">
    <citation type="journal article" date="2019" name="Int. J. Syst. Evol. Microbiol.">
        <title>The Global Catalogue of Microorganisms (GCM) 10K type strain sequencing project: providing services to taxonomists for standard genome sequencing and annotation.</title>
        <authorList>
            <consortium name="The Broad Institute Genomics Platform"/>
            <consortium name="The Broad Institute Genome Sequencing Center for Infectious Disease"/>
            <person name="Wu L."/>
            <person name="Ma J."/>
        </authorList>
    </citation>
    <scope>NUCLEOTIDE SEQUENCE [LARGE SCALE GENOMIC DNA]</scope>
    <source>
        <strain evidence="11">JCM 19173</strain>
    </source>
</reference>
<dbReference type="SUPFAM" id="SSF54523">
    <property type="entry name" value="Pili subunits"/>
    <property type="match status" value="1"/>
</dbReference>
<evidence type="ECO:0000256" key="4">
    <source>
        <dbReference type="ARBA" id="ARBA00022692"/>
    </source>
</evidence>
<evidence type="ECO:0000313" key="11">
    <source>
        <dbReference type="Proteomes" id="UP000604341"/>
    </source>
</evidence>
<evidence type="ECO:0000256" key="2">
    <source>
        <dbReference type="ARBA" id="ARBA00004418"/>
    </source>
</evidence>
<dbReference type="PANTHER" id="PTHR30093:SF44">
    <property type="entry name" value="TYPE II SECRETION SYSTEM CORE PROTEIN G"/>
    <property type="match status" value="1"/>
</dbReference>
<dbReference type="PANTHER" id="PTHR30093">
    <property type="entry name" value="GENERAL SECRETION PATHWAY PROTEIN G"/>
    <property type="match status" value="1"/>
</dbReference>
<name>A0ABQ2FGM0_9DEIO</name>
<dbReference type="PROSITE" id="PS00409">
    <property type="entry name" value="PROKAR_NTER_METHYL"/>
    <property type="match status" value="1"/>
</dbReference>
<evidence type="ECO:0000256" key="7">
    <source>
        <dbReference type="ARBA" id="ARBA00023136"/>
    </source>
</evidence>
<organism evidence="10 11">
    <name type="scientific">Deinococcus radiotolerans</name>
    <dbReference type="NCBI Taxonomy" id="1309407"/>
    <lineage>
        <taxon>Bacteria</taxon>
        <taxon>Thermotogati</taxon>
        <taxon>Deinococcota</taxon>
        <taxon>Deinococci</taxon>
        <taxon>Deinococcales</taxon>
        <taxon>Deinococcaceae</taxon>
        <taxon>Deinococcus</taxon>
    </lineage>
</organism>
<dbReference type="EMBL" id="BMPE01000001">
    <property type="protein sequence ID" value="GGK91235.1"/>
    <property type="molecule type" value="Genomic_DNA"/>
</dbReference>
<comment type="subcellular location">
    <subcellularLocation>
        <location evidence="1">Cell outer membrane</location>
        <topology evidence="1">Single-pass membrane protein</topology>
    </subcellularLocation>
    <subcellularLocation>
        <location evidence="2">Periplasm</location>
    </subcellularLocation>
</comment>
<dbReference type="Gene3D" id="3.30.700.10">
    <property type="entry name" value="Glycoprotein, Type 4 Pilin"/>
    <property type="match status" value="1"/>
</dbReference>
<dbReference type="Proteomes" id="UP000604341">
    <property type="component" value="Unassembled WGS sequence"/>
</dbReference>
<dbReference type="InterPro" id="IPR045584">
    <property type="entry name" value="Pilin-like"/>
</dbReference>
<evidence type="ECO:0000313" key="10">
    <source>
        <dbReference type="EMBL" id="GGK91235.1"/>
    </source>
</evidence>
<evidence type="ECO:0000256" key="3">
    <source>
        <dbReference type="ARBA" id="ARBA00022481"/>
    </source>
</evidence>
<keyword evidence="5" id="KW-0574">Periplasm</keyword>
<protein>
    <recommendedName>
        <fullName evidence="12">Prepilin-type N-terminal cleavage/methylation domain-containing protein</fullName>
    </recommendedName>
</protein>
<dbReference type="Pfam" id="PF07963">
    <property type="entry name" value="N_methyl"/>
    <property type="match status" value="1"/>
</dbReference>
<keyword evidence="11" id="KW-1185">Reference proteome</keyword>
<dbReference type="InterPro" id="IPR012902">
    <property type="entry name" value="N_methyl_site"/>
</dbReference>
<keyword evidence="3" id="KW-0488">Methylation</keyword>
<accession>A0ABQ2FGM0</accession>
<keyword evidence="6 9" id="KW-1133">Transmembrane helix</keyword>
<evidence type="ECO:0000256" key="8">
    <source>
        <dbReference type="ARBA" id="ARBA00023237"/>
    </source>
</evidence>
<evidence type="ECO:0000256" key="6">
    <source>
        <dbReference type="ARBA" id="ARBA00022989"/>
    </source>
</evidence>
<comment type="caution">
    <text evidence="10">The sequence shown here is derived from an EMBL/GenBank/DDBJ whole genome shotgun (WGS) entry which is preliminary data.</text>
</comment>
<dbReference type="NCBIfam" id="TIGR02532">
    <property type="entry name" value="IV_pilin_GFxxxE"/>
    <property type="match status" value="1"/>
</dbReference>
<keyword evidence="8" id="KW-0998">Cell outer membrane</keyword>
<evidence type="ECO:0000256" key="5">
    <source>
        <dbReference type="ARBA" id="ARBA00022764"/>
    </source>
</evidence>
<dbReference type="RefSeq" id="WP_189067564.1">
    <property type="nucleotide sequence ID" value="NZ_BMPE01000001.1"/>
</dbReference>
<evidence type="ECO:0000256" key="9">
    <source>
        <dbReference type="SAM" id="Phobius"/>
    </source>
</evidence>
<sequence>MNNSTQGFTLIELLIVIAIIGILAAVLVPNLLSARARAKDQAAIACGKSIQTAQAMLDTDGLPVIAAATKAATATTITTTVPTGGTDWDSRVLGPCNAVGLVVNAGTAPVSGESSYTFDVSVATTHGGTGVAYHVTNSTIKK</sequence>
<proteinExistence type="predicted"/>
<evidence type="ECO:0008006" key="12">
    <source>
        <dbReference type="Google" id="ProtNLM"/>
    </source>
</evidence>
<evidence type="ECO:0000256" key="1">
    <source>
        <dbReference type="ARBA" id="ARBA00004203"/>
    </source>
</evidence>
<gene>
    <name evidence="10" type="ORF">GCM10010844_07190</name>
</gene>